<dbReference type="SMART" id="SM00320">
    <property type="entry name" value="WD40"/>
    <property type="match status" value="4"/>
</dbReference>
<keyword evidence="7" id="KW-1185">Reference proteome</keyword>
<dbReference type="CDD" id="cd06071">
    <property type="entry name" value="Beach"/>
    <property type="match status" value="1"/>
</dbReference>
<dbReference type="SUPFAM" id="SSF50978">
    <property type="entry name" value="WD40 repeat-like"/>
    <property type="match status" value="1"/>
</dbReference>
<dbReference type="OrthoDB" id="26681at2759"/>
<dbReference type="InterPro" id="IPR019775">
    <property type="entry name" value="WD40_repeat_CS"/>
</dbReference>
<protein>
    <submittedName>
        <fullName evidence="6">BEACH domain-containing protein</fullName>
    </submittedName>
</protein>
<feature type="region of interest" description="Disordered" evidence="4">
    <location>
        <begin position="592"/>
        <end position="611"/>
    </location>
</feature>
<sequence>MELNTLAGRTFNDITQYPVFPWILRDYESPTIDLANPAVYRDLTRPMGALGAERAAQFRERYESVLEGARESGEEPDPPAFHYGTHYSCAGYVLYYLVRLEPFTRMALALQGGAFDKADRLFRDVRSSWESASAENLQDVRELIPEFYCLPEFLMNADGFDLGVTQRGSPVHHVRLPPWARGDAREFVRVQRRALESDHVSARLHAWVDLVFGHKQRGADAVRAQNVFVHLTYEGEVDLDAIDDALLREATLAQIHNFGQTPTRLFKRPHDARAPPPVVRADERGVRSVDAAAVAWHAPSTPPLCIVGHPAIAALRPVLLAGATTVGGAGSSSAYPGSNAVGDAKLARDRVVMVGTRCLLCPAPGSDEYVRFGGPSCGVAFYQIGGGGGGGVVASSKGGAAPDALLSAHDGLHARPITCAAYADSGAALATGGGDGALRVWSVAPSYYAGGGRTLELRGTLAAHAGAVACVDACEPFGVLVSGGACDARVLVWDLNRLAFLRELPGHRGRVTAVSVNRATGGAVTLASAELRVWGVNGDLLARWSAAQRRSLPTVAIATRCPHWQEGVVAVTGHDNGDVSLWGIQWSGAGGGGSGGGGSGGSSGSGAGCEETGSIMARTSIPPRDLVCRRVLNGAHTRAVTCVRVCDDQRELLVGDAKGVVSRWQCLRLADMSQGELRELMAA</sequence>
<dbReference type="PANTHER" id="PTHR46108">
    <property type="entry name" value="BLUE CHEESE"/>
    <property type="match status" value="1"/>
</dbReference>
<evidence type="ECO:0000259" key="5">
    <source>
        <dbReference type="PROSITE" id="PS50197"/>
    </source>
</evidence>
<evidence type="ECO:0000256" key="1">
    <source>
        <dbReference type="ARBA" id="ARBA00022574"/>
    </source>
</evidence>
<dbReference type="Pfam" id="PF00400">
    <property type="entry name" value="WD40"/>
    <property type="match status" value="2"/>
</dbReference>
<dbReference type="AlphaFoldDB" id="A0A835YWR3"/>
<accession>A0A835YWR3</accession>
<reference evidence="6" key="1">
    <citation type="submission" date="2021-02" db="EMBL/GenBank/DDBJ databases">
        <title>First Annotated Genome of the Yellow-green Alga Tribonema minus.</title>
        <authorList>
            <person name="Mahan K.M."/>
        </authorList>
    </citation>
    <scope>NUCLEOTIDE SEQUENCE</scope>
    <source>
        <strain evidence="6">UTEX B ZZ1240</strain>
    </source>
</reference>
<dbReference type="PROSITE" id="PS00678">
    <property type="entry name" value="WD_REPEATS_1"/>
    <property type="match status" value="1"/>
</dbReference>
<dbReference type="InterPro" id="IPR036322">
    <property type="entry name" value="WD40_repeat_dom_sf"/>
</dbReference>
<evidence type="ECO:0000256" key="4">
    <source>
        <dbReference type="SAM" id="MobiDB-lite"/>
    </source>
</evidence>
<proteinExistence type="predicted"/>
<evidence type="ECO:0000256" key="3">
    <source>
        <dbReference type="PROSITE-ProRule" id="PRU00221"/>
    </source>
</evidence>
<feature type="domain" description="BEACH" evidence="5">
    <location>
        <begin position="1"/>
        <end position="273"/>
    </location>
</feature>
<comment type="caution">
    <text evidence="6">The sequence shown here is derived from an EMBL/GenBank/DDBJ whole genome shotgun (WGS) entry which is preliminary data.</text>
</comment>
<organism evidence="6 7">
    <name type="scientific">Tribonema minus</name>
    <dbReference type="NCBI Taxonomy" id="303371"/>
    <lineage>
        <taxon>Eukaryota</taxon>
        <taxon>Sar</taxon>
        <taxon>Stramenopiles</taxon>
        <taxon>Ochrophyta</taxon>
        <taxon>PX clade</taxon>
        <taxon>Xanthophyceae</taxon>
        <taxon>Tribonematales</taxon>
        <taxon>Tribonemataceae</taxon>
        <taxon>Tribonema</taxon>
    </lineage>
</organism>
<dbReference type="InterPro" id="IPR051944">
    <property type="entry name" value="BEACH_domain_protein"/>
</dbReference>
<gene>
    <name evidence="6" type="ORF">JKP88DRAFT_321194</name>
</gene>
<dbReference type="PROSITE" id="PS50082">
    <property type="entry name" value="WD_REPEATS_2"/>
    <property type="match status" value="1"/>
</dbReference>
<dbReference type="SMART" id="SM01026">
    <property type="entry name" value="Beach"/>
    <property type="match status" value="1"/>
</dbReference>
<keyword evidence="2" id="KW-0677">Repeat</keyword>
<dbReference type="Proteomes" id="UP000664859">
    <property type="component" value="Unassembled WGS sequence"/>
</dbReference>
<evidence type="ECO:0000256" key="2">
    <source>
        <dbReference type="ARBA" id="ARBA00022737"/>
    </source>
</evidence>
<keyword evidence="1 3" id="KW-0853">WD repeat</keyword>
<evidence type="ECO:0000313" key="6">
    <source>
        <dbReference type="EMBL" id="KAG5181492.1"/>
    </source>
</evidence>
<dbReference type="PROSITE" id="PS50197">
    <property type="entry name" value="BEACH"/>
    <property type="match status" value="1"/>
</dbReference>
<dbReference type="SUPFAM" id="SSF81837">
    <property type="entry name" value="BEACH domain"/>
    <property type="match status" value="1"/>
</dbReference>
<evidence type="ECO:0000313" key="7">
    <source>
        <dbReference type="Proteomes" id="UP000664859"/>
    </source>
</evidence>
<dbReference type="Pfam" id="PF02138">
    <property type="entry name" value="Beach"/>
    <property type="match status" value="1"/>
</dbReference>
<dbReference type="PROSITE" id="PS50294">
    <property type="entry name" value="WD_REPEATS_REGION"/>
    <property type="match status" value="1"/>
</dbReference>
<name>A0A835YWR3_9STRA</name>
<dbReference type="PANTHER" id="PTHR46108:SF4">
    <property type="entry name" value="BLUE CHEESE"/>
    <property type="match status" value="1"/>
</dbReference>
<dbReference type="Gene3D" id="2.130.10.10">
    <property type="entry name" value="YVTN repeat-like/Quinoprotein amine dehydrogenase"/>
    <property type="match status" value="1"/>
</dbReference>
<dbReference type="InterPro" id="IPR000409">
    <property type="entry name" value="BEACH_dom"/>
</dbReference>
<dbReference type="Gene3D" id="1.10.1540.10">
    <property type="entry name" value="BEACH domain"/>
    <property type="match status" value="1"/>
</dbReference>
<feature type="compositionally biased region" description="Gly residues" evidence="4">
    <location>
        <begin position="592"/>
        <end position="607"/>
    </location>
</feature>
<dbReference type="InterPro" id="IPR001680">
    <property type="entry name" value="WD40_rpt"/>
</dbReference>
<dbReference type="EMBL" id="JAFCMP010000323">
    <property type="protein sequence ID" value="KAG5181492.1"/>
    <property type="molecule type" value="Genomic_DNA"/>
</dbReference>
<dbReference type="InterPro" id="IPR015943">
    <property type="entry name" value="WD40/YVTN_repeat-like_dom_sf"/>
</dbReference>
<feature type="repeat" description="WD" evidence="3">
    <location>
        <begin position="413"/>
        <end position="443"/>
    </location>
</feature>
<dbReference type="InterPro" id="IPR036372">
    <property type="entry name" value="BEACH_dom_sf"/>
</dbReference>